<evidence type="ECO:0000256" key="31">
    <source>
        <dbReference type="SAM" id="MobiDB-lite"/>
    </source>
</evidence>
<comment type="pathway">
    <text evidence="26">Amino-acid biosynthesis; L-methionine biosynthesis via de novo pathway; L-homocysteine from L-cystathionine: step 1/1.</text>
</comment>
<evidence type="ECO:0000256" key="3">
    <source>
        <dbReference type="ARBA" id="ARBA00006495"/>
    </source>
</evidence>
<dbReference type="PROSITE" id="PS00868">
    <property type="entry name" value="CYS_MET_METAB_PP"/>
    <property type="match status" value="1"/>
</dbReference>
<sequence>MAPNPLDFKDRLHDLPTPEPESPFPRARKPYRFSTLCATVENPDMKDQYGSSSVPIYQTATFKGVGNEYDYTRSGNPTRTHLQHHLAKISSASHAFTVSSGMAALDVILRILKPGDEVIAGDDLYGGTNRLLTYIRKHVGVVVHHVDTTNPENLHDYIHPTKTAMVLLESPTNPLLKIVDLATISKDVKEIAPGAVIVVDNTMMSPYLQRPLEHGADIVYDSATKYLSGHHDLMAGVVTCNRDDIAQQIAFTINSVGNALTPIDSFLLLRGIKTLALRMDRQQQTTQLVAEYLWNLGFHVNYPGLPDHPQREVHLRIADGNGAVLSFETGNKELSEKIVAATRLWGISVSFGCVNSLISMPCVMSHASIDAATRAARGLPEDLIRLCVGIEDPTDLLDDLEHALLDAGAIELNAAQNKLVRVPDPDALSRAVHDLDLNGDQEQLEWFVSAPGKVILFGEHAVVHGVTAVAASVDLRCYGLTTPRTDNKLSVHFSDIDNFYHEWDIQNLPWDSVTPIPVGGTHPEELDQRLVEAITSTALTELGEDKKAARAASLAFLYLYMALAKGDRRPALNFTARSTLPVGAGLGSSASFSTCAAAALSLVHRRLTLPALPAPNVTHTSHQGHVNRLAFMAEKILHGNPSGVDNSVSVFGGALAYTRAGFGRDGGMEGIQGFKSLKFLLTNSKVPRDTKKLVAGVGEKKANEPELVNGILKSIQSISDEARRALADPELPRDALLSALNALIEENHDHLVTLGVSHPALETIREKTKSPFGLSTKLTGAGGGGCAVTLIPDDFKDEDLQSLIDELIRQDYQPYLTSVGGSGLGILSPYAEHRTRGSDPLPPRQDVGQVTPPETPNPEIAEGYEKQAGVFDPLRPPFETAATTDLPGWTAGTWPLALKVHQIDADRKPKVVVELPWPWSIRAPGSL</sequence>
<protein>
    <recommendedName>
        <fullName evidence="30">Cystathionine beta-lyase</fullName>
        <ecNumber evidence="5">2.7.1.36</ecNumber>
        <ecNumber evidence="6">4.4.1.13</ecNumber>
    </recommendedName>
    <alternativeName>
        <fullName evidence="27">Cysteine-S-conjugate beta-lyase</fullName>
    </alternativeName>
</protein>
<dbReference type="InterPro" id="IPR015424">
    <property type="entry name" value="PyrdxlP-dep_Trfase"/>
</dbReference>
<dbReference type="EMBL" id="JACGCI010000023">
    <property type="protein sequence ID" value="KAF6757195.1"/>
    <property type="molecule type" value="Genomic_DNA"/>
</dbReference>
<feature type="region of interest" description="Disordered" evidence="31">
    <location>
        <begin position="830"/>
        <end position="860"/>
    </location>
</feature>
<evidence type="ECO:0000256" key="8">
    <source>
        <dbReference type="ARBA" id="ARBA00022516"/>
    </source>
</evidence>
<evidence type="ECO:0000256" key="4">
    <source>
        <dbReference type="ARBA" id="ARBA00009077"/>
    </source>
</evidence>
<gene>
    <name evidence="34" type="ORF">DFP72DRAFT_891940</name>
</gene>
<dbReference type="EC" id="4.4.1.13" evidence="6"/>
<keyword evidence="21" id="KW-0486">Methionine biosynthesis</keyword>
<dbReference type="GO" id="GO:0019346">
    <property type="term" value="P:transsulfuration"/>
    <property type="evidence" value="ECO:0007669"/>
    <property type="project" value="InterPro"/>
</dbReference>
<evidence type="ECO:0000256" key="15">
    <source>
        <dbReference type="ARBA" id="ARBA00022842"/>
    </source>
</evidence>
<evidence type="ECO:0000256" key="29">
    <source>
        <dbReference type="ARBA" id="ARBA00047625"/>
    </source>
</evidence>
<evidence type="ECO:0000256" key="20">
    <source>
        <dbReference type="ARBA" id="ARBA00023166"/>
    </source>
</evidence>
<dbReference type="GO" id="GO:0071266">
    <property type="term" value="P:'de novo' L-methionine biosynthetic process"/>
    <property type="evidence" value="ECO:0007669"/>
    <property type="project" value="InterPro"/>
</dbReference>
<keyword evidence="10" id="KW-0808">Transferase</keyword>
<evidence type="ECO:0000313" key="34">
    <source>
        <dbReference type="EMBL" id="KAF6757195.1"/>
    </source>
</evidence>
<evidence type="ECO:0000256" key="11">
    <source>
        <dbReference type="ARBA" id="ARBA00022723"/>
    </source>
</evidence>
<keyword evidence="15" id="KW-0460">Magnesium</keyword>
<keyword evidence="14" id="KW-0067">ATP-binding</keyword>
<dbReference type="InterPro" id="IPR020568">
    <property type="entry name" value="Ribosomal_Su5_D2-typ_SF"/>
</dbReference>
<keyword evidence="20" id="KW-1207">Sterol metabolism</keyword>
<keyword evidence="13" id="KW-0418">Kinase</keyword>
<keyword evidence="17" id="KW-0752">Steroid biosynthesis</keyword>
<comment type="similarity">
    <text evidence="4">Belongs to the trans-sulfuration enzymes family.</text>
</comment>
<dbReference type="Proteomes" id="UP000521943">
    <property type="component" value="Unassembled WGS sequence"/>
</dbReference>
<dbReference type="InterPro" id="IPR013750">
    <property type="entry name" value="GHMP_kinase_C_dom"/>
</dbReference>
<proteinExistence type="inferred from homology"/>
<dbReference type="InterPro" id="IPR000277">
    <property type="entry name" value="Cys/Met-Metab_PyrdxlP-dep_enz"/>
</dbReference>
<dbReference type="Gene3D" id="3.30.230.10">
    <property type="match status" value="1"/>
</dbReference>
<comment type="pathway">
    <text evidence="25">Isoprenoid biosynthesis; isopentenyl diphosphate biosynthesis via mevalonate pathway; isopentenyl diphosphate from (R)-mevalonate: step 1/3.</text>
</comment>
<dbReference type="InterPro" id="IPR006205">
    <property type="entry name" value="Mev_gal_kin"/>
</dbReference>
<dbReference type="InterPro" id="IPR014721">
    <property type="entry name" value="Ribsml_uS5_D2-typ_fold_subgr"/>
</dbReference>
<evidence type="ECO:0000256" key="2">
    <source>
        <dbReference type="ARBA" id="ARBA00004496"/>
    </source>
</evidence>
<dbReference type="GO" id="GO:0005524">
    <property type="term" value="F:ATP binding"/>
    <property type="evidence" value="ECO:0007669"/>
    <property type="project" value="UniProtKB-KW"/>
</dbReference>
<dbReference type="InterPro" id="IPR006203">
    <property type="entry name" value="GHMP_knse_ATP-bd_CS"/>
</dbReference>
<keyword evidence="16" id="KW-0663">Pyridoxal phosphate</keyword>
<dbReference type="InterPro" id="IPR006238">
    <property type="entry name" value="Cys_b_lyase_euk"/>
</dbReference>
<dbReference type="GO" id="GO:0016126">
    <property type="term" value="P:sterol biosynthetic process"/>
    <property type="evidence" value="ECO:0007669"/>
    <property type="project" value="UniProtKB-KW"/>
</dbReference>
<comment type="catalytic activity">
    <reaction evidence="24">
        <text>(R)-mevalonate + ATP = (R)-5-phosphomevalonate + ADP + H(+)</text>
        <dbReference type="Rhea" id="RHEA:17065"/>
        <dbReference type="ChEBI" id="CHEBI:15378"/>
        <dbReference type="ChEBI" id="CHEBI:30616"/>
        <dbReference type="ChEBI" id="CHEBI:36464"/>
        <dbReference type="ChEBI" id="CHEBI:58146"/>
        <dbReference type="ChEBI" id="CHEBI:456216"/>
        <dbReference type="EC" id="2.7.1.36"/>
    </reaction>
    <physiologicalReaction direction="left-to-right" evidence="24">
        <dbReference type="Rhea" id="RHEA:17066"/>
    </physiologicalReaction>
</comment>
<evidence type="ECO:0000256" key="16">
    <source>
        <dbReference type="ARBA" id="ARBA00022898"/>
    </source>
</evidence>
<dbReference type="NCBIfam" id="TIGR01329">
    <property type="entry name" value="cysta_beta_ly_E"/>
    <property type="match status" value="1"/>
</dbReference>
<evidence type="ECO:0000256" key="10">
    <source>
        <dbReference type="ARBA" id="ARBA00022679"/>
    </source>
</evidence>
<keyword evidence="9" id="KW-0028">Amino-acid biosynthesis</keyword>
<dbReference type="InterPro" id="IPR015422">
    <property type="entry name" value="PyrdxlP-dep_Trfase_small"/>
</dbReference>
<evidence type="ECO:0000256" key="25">
    <source>
        <dbReference type="ARBA" id="ARBA00029438"/>
    </source>
</evidence>
<feature type="region of interest" description="Disordered" evidence="31">
    <location>
        <begin position="1"/>
        <end position="28"/>
    </location>
</feature>
<evidence type="ECO:0000313" key="35">
    <source>
        <dbReference type="Proteomes" id="UP000521943"/>
    </source>
</evidence>
<evidence type="ECO:0000256" key="5">
    <source>
        <dbReference type="ARBA" id="ARBA00012103"/>
    </source>
</evidence>
<evidence type="ECO:0000256" key="6">
    <source>
        <dbReference type="ARBA" id="ARBA00012224"/>
    </source>
</evidence>
<evidence type="ECO:0000256" key="24">
    <source>
        <dbReference type="ARBA" id="ARBA00029310"/>
    </source>
</evidence>
<keyword evidence="8" id="KW-0444">Lipid biosynthesis</keyword>
<dbReference type="AlphaFoldDB" id="A0A8H6I1R9"/>
<name>A0A8H6I1R9_9AGAR</name>
<dbReference type="Gene3D" id="3.90.1150.10">
    <property type="entry name" value="Aspartate Aminotransferase, domain 1"/>
    <property type="match status" value="1"/>
</dbReference>
<organism evidence="34 35">
    <name type="scientific">Ephemerocybe angulata</name>
    <dbReference type="NCBI Taxonomy" id="980116"/>
    <lineage>
        <taxon>Eukaryota</taxon>
        <taxon>Fungi</taxon>
        <taxon>Dikarya</taxon>
        <taxon>Basidiomycota</taxon>
        <taxon>Agaricomycotina</taxon>
        <taxon>Agaricomycetes</taxon>
        <taxon>Agaricomycetidae</taxon>
        <taxon>Agaricales</taxon>
        <taxon>Agaricineae</taxon>
        <taxon>Psathyrellaceae</taxon>
        <taxon>Ephemerocybe</taxon>
    </lineage>
</organism>
<dbReference type="EC" id="2.7.1.36" evidence="5"/>
<evidence type="ECO:0000256" key="13">
    <source>
        <dbReference type="ARBA" id="ARBA00022777"/>
    </source>
</evidence>
<comment type="cofactor">
    <cofactor evidence="1">
        <name>pyridoxal 5'-phosphate</name>
        <dbReference type="ChEBI" id="CHEBI:597326"/>
    </cofactor>
</comment>
<keyword evidence="22" id="KW-0753">Steroid metabolism</keyword>
<dbReference type="Pfam" id="PF00288">
    <property type="entry name" value="GHMP_kinases_N"/>
    <property type="match status" value="1"/>
</dbReference>
<keyword evidence="35" id="KW-1185">Reference proteome</keyword>
<evidence type="ECO:0000256" key="18">
    <source>
        <dbReference type="ARBA" id="ARBA00023011"/>
    </source>
</evidence>
<dbReference type="FunFam" id="3.90.1150.10:FF:000013">
    <property type="entry name" value="Cystathionine beta-lyase"/>
    <property type="match status" value="1"/>
</dbReference>
<evidence type="ECO:0000256" key="26">
    <source>
        <dbReference type="ARBA" id="ARBA00046315"/>
    </source>
</evidence>
<dbReference type="CDD" id="cd00614">
    <property type="entry name" value="CGS_like"/>
    <property type="match status" value="1"/>
</dbReference>
<evidence type="ECO:0000256" key="23">
    <source>
        <dbReference type="ARBA" id="ARBA00023239"/>
    </source>
</evidence>
<evidence type="ECO:0000256" key="12">
    <source>
        <dbReference type="ARBA" id="ARBA00022741"/>
    </source>
</evidence>
<dbReference type="NCBIfam" id="TIGR00549">
    <property type="entry name" value="mevalon_kin"/>
    <property type="match status" value="1"/>
</dbReference>
<dbReference type="Gene3D" id="3.30.70.890">
    <property type="entry name" value="GHMP kinase, C-terminal domain"/>
    <property type="match status" value="1"/>
</dbReference>
<dbReference type="PANTHER" id="PTHR11808">
    <property type="entry name" value="TRANS-SULFURATION ENZYME FAMILY MEMBER"/>
    <property type="match status" value="1"/>
</dbReference>
<dbReference type="PANTHER" id="PTHR11808:SF50">
    <property type="entry name" value="CYSTATHIONINE BETA-LYASE"/>
    <property type="match status" value="1"/>
</dbReference>
<evidence type="ECO:0000256" key="7">
    <source>
        <dbReference type="ARBA" id="ARBA00022490"/>
    </source>
</evidence>
<accession>A0A8H6I1R9</accession>
<dbReference type="PRINTS" id="PR00959">
    <property type="entry name" value="MEVGALKINASE"/>
</dbReference>
<comment type="caution">
    <text evidence="34">The sequence shown here is derived from an EMBL/GenBank/DDBJ whole genome shotgun (WGS) entry which is preliminary data.</text>
</comment>
<comment type="similarity">
    <text evidence="3">Belongs to the GHMP kinase family. Mevalonate kinase subfamily.</text>
</comment>
<dbReference type="InterPro" id="IPR054542">
    <property type="entry name" value="Cys_met_metab_PP"/>
</dbReference>
<dbReference type="SUPFAM" id="SSF53383">
    <property type="entry name" value="PLP-dependent transferases"/>
    <property type="match status" value="1"/>
</dbReference>
<dbReference type="GO" id="GO:0047804">
    <property type="term" value="F:cysteine-S-conjugate beta-lyase activity"/>
    <property type="evidence" value="ECO:0007669"/>
    <property type="project" value="UniProtKB-EC"/>
</dbReference>
<feature type="compositionally biased region" description="Basic and acidic residues" evidence="31">
    <location>
        <begin position="7"/>
        <end position="16"/>
    </location>
</feature>
<dbReference type="SUPFAM" id="SSF54211">
    <property type="entry name" value="Ribosomal protein S5 domain 2-like"/>
    <property type="match status" value="1"/>
</dbReference>
<dbReference type="SUPFAM" id="SSF55060">
    <property type="entry name" value="GHMP Kinase, C-terminal domain"/>
    <property type="match status" value="1"/>
</dbReference>
<dbReference type="InterPro" id="IPR006204">
    <property type="entry name" value="GHMP_kinase_N_dom"/>
</dbReference>
<evidence type="ECO:0000256" key="22">
    <source>
        <dbReference type="ARBA" id="ARBA00023221"/>
    </source>
</evidence>
<feature type="domain" description="GHMP kinase N-terminal" evidence="32">
    <location>
        <begin position="566"/>
        <end position="653"/>
    </location>
</feature>
<keyword evidence="11" id="KW-0479">Metal-binding</keyword>
<evidence type="ECO:0000256" key="28">
    <source>
        <dbReference type="ARBA" id="ARBA00047517"/>
    </source>
</evidence>
<dbReference type="FunFam" id="3.40.640.10:FF:000009">
    <property type="entry name" value="Cystathionine gamma-synthase homolog"/>
    <property type="match status" value="1"/>
</dbReference>
<dbReference type="Gene3D" id="3.40.640.10">
    <property type="entry name" value="Type I PLP-dependent aspartate aminotransferase-like (Major domain)"/>
    <property type="match status" value="1"/>
</dbReference>
<dbReference type="FunFam" id="3.30.70.890:FF:000003">
    <property type="entry name" value="Mevalonate kinase"/>
    <property type="match status" value="1"/>
</dbReference>
<dbReference type="PROSITE" id="PS00627">
    <property type="entry name" value="GHMP_KINASES_ATP"/>
    <property type="match status" value="1"/>
</dbReference>
<dbReference type="InterPro" id="IPR015421">
    <property type="entry name" value="PyrdxlP-dep_Trfase_major"/>
</dbReference>
<evidence type="ECO:0000256" key="30">
    <source>
        <dbReference type="ARBA" id="ARBA00072331"/>
    </source>
</evidence>
<evidence type="ECO:0000259" key="32">
    <source>
        <dbReference type="Pfam" id="PF00288"/>
    </source>
</evidence>
<evidence type="ECO:0000256" key="19">
    <source>
        <dbReference type="ARBA" id="ARBA00023098"/>
    </source>
</evidence>
<keyword evidence="19" id="KW-0443">Lipid metabolism</keyword>
<evidence type="ECO:0000256" key="17">
    <source>
        <dbReference type="ARBA" id="ARBA00022955"/>
    </source>
</evidence>
<keyword evidence="18" id="KW-0756">Sterol biosynthesis</keyword>
<evidence type="ECO:0000256" key="1">
    <source>
        <dbReference type="ARBA" id="ARBA00001933"/>
    </source>
</evidence>
<keyword evidence="12" id="KW-0547">Nucleotide-binding</keyword>
<comment type="catalytic activity">
    <reaction evidence="29">
        <text>an S-substituted L-cysteine + H2O = a thiol + pyruvate + NH4(+)</text>
        <dbReference type="Rhea" id="RHEA:18121"/>
        <dbReference type="ChEBI" id="CHEBI:15361"/>
        <dbReference type="ChEBI" id="CHEBI:15377"/>
        <dbReference type="ChEBI" id="CHEBI:28938"/>
        <dbReference type="ChEBI" id="CHEBI:29256"/>
        <dbReference type="ChEBI" id="CHEBI:58717"/>
        <dbReference type="EC" id="4.4.1.13"/>
    </reaction>
</comment>
<dbReference type="UniPathway" id="UPA00057">
    <property type="reaction ID" value="UER00098"/>
</dbReference>
<dbReference type="GO" id="GO:0046872">
    <property type="term" value="F:metal ion binding"/>
    <property type="evidence" value="ECO:0007669"/>
    <property type="project" value="UniProtKB-KW"/>
</dbReference>
<dbReference type="InterPro" id="IPR036554">
    <property type="entry name" value="GHMP_kinase_C_sf"/>
</dbReference>
<evidence type="ECO:0000256" key="14">
    <source>
        <dbReference type="ARBA" id="ARBA00022840"/>
    </source>
</evidence>
<reference evidence="34 35" key="1">
    <citation type="submission" date="2020-07" db="EMBL/GenBank/DDBJ databases">
        <title>Comparative genomics of pyrophilous fungi reveals a link between fire events and developmental genes.</title>
        <authorList>
            <consortium name="DOE Joint Genome Institute"/>
            <person name="Steindorff A.S."/>
            <person name="Carver A."/>
            <person name="Calhoun S."/>
            <person name="Stillman K."/>
            <person name="Liu H."/>
            <person name="Lipzen A."/>
            <person name="Pangilinan J."/>
            <person name="Labutti K."/>
            <person name="Bruns T.D."/>
            <person name="Grigoriev I.V."/>
        </authorList>
    </citation>
    <scope>NUCLEOTIDE SEQUENCE [LARGE SCALE GENOMIC DNA]</scope>
    <source>
        <strain evidence="34 35">CBS 144469</strain>
    </source>
</reference>
<dbReference type="GO" id="GO:0030170">
    <property type="term" value="F:pyridoxal phosphate binding"/>
    <property type="evidence" value="ECO:0007669"/>
    <property type="project" value="InterPro"/>
</dbReference>
<dbReference type="GO" id="GO:0004496">
    <property type="term" value="F:mevalonate kinase activity"/>
    <property type="evidence" value="ECO:0007669"/>
    <property type="project" value="UniProtKB-EC"/>
</dbReference>
<evidence type="ECO:0000256" key="21">
    <source>
        <dbReference type="ARBA" id="ARBA00023167"/>
    </source>
</evidence>
<dbReference type="Pfam" id="PF08544">
    <property type="entry name" value="GHMP_kinases_C"/>
    <property type="match status" value="1"/>
</dbReference>
<comment type="catalytic activity">
    <reaction evidence="28">
        <text>L,L-cystathionine + H2O = L-homocysteine + pyruvate + NH4(+)</text>
        <dbReference type="Rhea" id="RHEA:13965"/>
        <dbReference type="ChEBI" id="CHEBI:15361"/>
        <dbReference type="ChEBI" id="CHEBI:15377"/>
        <dbReference type="ChEBI" id="CHEBI:28938"/>
        <dbReference type="ChEBI" id="CHEBI:58161"/>
        <dbReference type="ChEBI" id="CHEBI:58199"/>
    </reaction>
</comment>
<dbReference type="Pfam" id="PF01053">
    <property type="entry name" value="Cys_Met_Meta_PP"/>
    <property type="match status" value="1"/>
</dbReference>
<evidence type="ECO:0000256" key="9">
    <source>
        <dbReference type="ARBA" id="ARBA00022605"/>
    </source>
</evidence>
<feature type="domain" description="GHMP kinase C-terminal" evidence="33">
    <location>
        <begin position="737"/>
        <end position="799"/>
    </location>
</feature>
<keyword evidence="7" id="KW-0963">Cytoplasm</keyword>
<dbReference type="OrthoDB" id="2545919at2759"/>
<dbReference type="GO" id="GO:0005737">
    <property type="term" value="C:cytoplasm"/>
    <property type="evidence" value="ECO:0007669"/>
    <property type="project" value="UniProtKB-SubCell"/>
</dbReference>
<dbReference type="GO" id="GO:0019287">
    <property type="term" value="P:isopentenyl diphosphate biosynthetic process, mevalonate pathway"/>
    <property type="evidence" value="ECO:0007669"/>
    <property type="project" value="UniProtKB-UniPathway"/>
</dbReference>
<evidence type="ECO:0000259" key="33">
    <source>
        <dbReference type="Pfam" id="PF08544"/>
    </source>
</evidence>
<evidence type="ECO:0000256" key="27">
    <source>
        <dbReference type="ARBA" id="ARBA00047213"/>
    </source>
</evidence>
<comment type="subcellular location">
    <subcellularLocation>
        <location evidence="2">Cytoplasm</location>
    </subcellularLocation>
</comment>
<keyword evidence="23 34" id="KW-0456">Lyase</keyword>